<dbReference type="PANTHER" id="PTHR43581">
    <property type="entry name" value="ATP/GTP PHOSPHATASE"/>
    <property type="match status" value="1"/>
</dbReference>
<dbReference type="Pfam" id="PF13175">
    <property type="entry name" value="AAA_15"/>
    <property type="match status" value="1"/>
</dbReference>
<keyword evidence="4" id="KW-1185">Reference proteome</keyword>
<gene>
    <name evidence="3" type="ORF">SAMN02910343_00562</name>
</gene>
<dbReference type="PANTHER" id="PTHR43581:SF2">
    <property type="entry name" value="EXCINUCLEASE ATPASE SUBUNIT"/>
    <property type="match status" value="1"/>
</dbReference>
<keyword evidence="3" id="KW-0540">Nuclease</keyword>
<dbReference type="InterPro" id="IPR027417">
    <property type="entry name" value="P-loop_NTPase"/>
</dbReference>
<evidence type="ECO:0000313" key="3">
    <source>
        <dbReference type="EMBL" id="SDA43821.1"/>
    </source>
</evidence>
<name>A0A1G5VD25_9FIRM</name>
<dbReference type="STRING" id="209880.SAMN02910343_00562"/>
<dbReference type="AlphaFoldDB" id="A0A1G5VD25"/>
<evidence type="ECO:0000259" key="1">
    <source>
        <dbReference type="Pfam" id="PF13175"/>
    </source>
</evidence>
<dbReference type="InterPro" id="IPR034139">
    <property type="entry name" value="TOPRIM_OLD"/>
</dbReference>
<dbReference type="Gene3D" id="3.40.50.300">
    <property type="entry name" value="P-loop containing nucleotide triphosphate hydrolases"/>
    <property type="match status" value="1"/>
</dbReference>
<organism evidence="3 4">
    <name type="scientific">Allisonella histaminiformans</name>
    <dbReference type="NCBI Taxonomy" id="209880"/>
    <lineage>
        <taxon>Bacteria</taxon>
        <taxon>Bacillati</taxon>
        <taxon>Bacillota</taxon>
        <taxon>Negativicutes</taxon>
        <taxon>Veillonellales</taxon>
        <taxon>Veillonellaceae</taxon>
        <taxon>Allisonella</taxon>
    </lineage>
</organism>
<feature type="domain" description="OLD protein-like TOPRIM" evidence="2">
    <location>
        <begin position="343"/>
        <end position="408"/>
    </location>
</feature>
<dbReference type="CDD" id="cd01026">
    <property type="entry name" value="TOPRIM_OLD"/>
    <property type="match status" value="1"/>
</dbReference>
<dbReference type="RefSeq" id="WP_091363621.1">
    <property type="nucleotide sequence ID" value="NZ_FMXA01000006.1"/>
</dbReference>
<dbReference type="OrthoDB" id="1093370at2"/>
<accession>A0A1G5VD25</accession>
<dbReference type="Proteomes" id="UP000199689">
    <property type="component" value="Unassembled WGS sequence"/>
</dbReference>
<reference evidence="3 4" key="1">
    <citation type="submission" date="2016-10" db="EMBL/GenBank/DDBJ databases">
        <authorList>
            <person name="de Groot N.N."/>
        </authorList>
    </citation>
    <scope>NUCLEOTIDE SEQUENCE [LARGE SCALE GENOMIC DNA]</scope>
    <source>
        <strain evidence="3 4">DSM 15230</strain>
    </source>
</reference>
<dbReference type="GeneID" id="87755601"/>
<keyword evidence="3" id="KW-0255">Endonuclease</keyword>
<sequence length="551" mass="62711">MYISFMKIENYRTFHMITLTFDDSMNFIVGDNNIGKTNFLALLKTVTQGLGFVESDFKDPDLPIRVAIELSMADMSSGEKLKISLEQKVTEVVPRLYDLKTGNQLPLEYVRSMFYINLSLEAVPRNIVSDQEFKRLHDAFSLILSGNKDNYARAEDYFHKKGIDLKLPEDPRAAALLIINTIYFTPQEEESSVTQLMMAVGGHLLSEMIRKKESRSIPFQDLIITGRDGKKYLPIAVSIDDPEIQLHPYLQRAMISFLHSILSNRESLFCELIKAVLDVDGIDGQLFIVTHSTDALVDDYRCIIRLYRNKASGVSAACGASFKFDKEIEKHLIMHFPEVKEAMYARCALIVEGETEYGSFPYFAITMGIHFDYHGICLINARGESSISKISRLLREFHIPTVCLYDRDVMAEHGQSHVFYTDNICYEMDVVKSCVTQRKSHLLLNVVKTVAPDSTYVPQALIKKACQKLQIPKSEFAPRKLENISVRSEKALTFYYFAWLYGNKGVIIGRALGLQLGINEIPESFKRAITEAVNRADRHEVSAKDRVEIQK</sequence>
<dbReference type="GO" id="GO:0004519">
    <property type="term" value="F:endonuclease activity"/>
    <property type="evidence" value="ECO:0007669"/>
    <property type="project" value="UniProtKB-KW"/>
</dbReference>
<keyword evidence="3" id="KW-0378">Hydrolase</keyword>
<evidence type="ECO:0000259" key="2">
    <source>
        <dbReference type="Pfam" id="PF20469"/>
    </source>
</evidence>
<dbReference type="EMBL" id="FMXA01000006">
    <property type="protein sequence ID" value="SDA43821.1"/>
    <property type="molecule type" value="Genomic_DNA"/>
</dbReference>
<feature type="domain" description="Endonuclease GajA/Old nuclease/RecF-like AAA" evidence="1">
    <location>
        <begin position="1"/>
        <end position="49"/>
    </location>
</feature>
<dbReference type="Pfam" id="PF20469">
    <property type="entry name" value="OLD-like_TOPRIM"/>
    <property type="match status" value="1"/>
</dbReference>
<dbReference type="InterPro" id="IPR041685">
    <property type="entry name" value="AAA_GajA/Old/RecF-like"/>
</dbReference>
<evidence type="ECO:0000313" key="4">
    <source>
        <dbReference type="Proteomes" id="UP000199689"/>
    </source>
</evidence>
<dbReference type="SUPFAM" id="SSF52540">
    <property type="entry name" value="P-loop containing nucleoside triphosphate hydrolases"/>
    <property type="match status" value="1"/>
</dbReference>
<dbReference type="InterPro" id="IPR051396">
    <property type="entry name" value="Bact_Antivir_Def_Nuclease"/>
</dbReference>
<protein>
    <submittedName>
        <fullName evidence="3">Putative ATP-dependent endonuclease of the OLD family</fullName>
    </submittedName>
</protein>
<proteinExistence type="predicted"/>